<dbReference type="GO" id="GO:0016614">
    <property type="term" value="F:oxidoreductase activity, acting on CH-OH group of donors"/>
    <property type="evidence" value="ECO:0007669"/>
    <property type="project" value="InterPro"/>
</dbReference>
<dbReference type="InterPro" id="IPR036188">
    <property type="entry name" value="FAD/NAD-bd_sf"/>
</dbReference>
<keyword evidence="3" id="KW-0285">Flavoprotein</keyword>
<feature type="domain" description="Glucose-methanol-choline oxidoreductase C-terminal" evidence="6">
    <location>
        <begin position="31"/>
        <end position="162"/>
    </location>
</feature>
<dbReference type="Pfam" id="PF05199">
    <property type="entry name" value="GMC_oxred_C"/>
    <property type="match status" value="1"/>
</dbReference>
<dbReference type="Gene3D" id="3.50.50.60">
    <property type="entry name" value="FAD/NAD(P)-binding domain"/>
    <property type="match status" value="1"/>
</dbReference>
<organism evidence="7 8">
    <name type="scientific">Pseudomassariella vexata</name>
    <dbReference type="NCBI Taxonomy" id="1141098"/>
    <lineage>
        <taxon>Eukaryota</taxon>
        <taxon>Fungi</taxon>
        <taxon>Dikarya</taxon>
        <taxon>Ascomycota</taxon>
        <taxon>Pezizomycotina</taxon>
        <taxon>Sordariomycetes</taxon>
        <taxon>Xylariomycetidae</taxon>
        <taxon>Amphisphaeriales</taxon>
        <taxon>Pseudomassariaceae</taxon>
        <taxon>Pseudomassariella</taxon>
    </lineage>
</organism>
<dbReference type="InterPro" id="IPR012132">
    <property type="entry name" value="GMC_OxRdtase"/>
</dbReference>
<comment type="caution">
    <text evidence="7">The sequence shown here is derived from an EMBL/GenBank/DDBJ whole genome shotgun (WGS) entry which is preliminary data.</text>
</comment>
<keyword evidence="8" id="KW-1185">Reference proteome</keyword>
<dbReference type="InterPro" id="IPR007867">
    <property type="entry name" value="GMC_OxRtase_C"/>
</dbReference>
<evidence type="ECO:0000256" key="1">
    <source>
        <dbReference type="ARBA" id="ARBA00001974"/>
    </source>
</evidence>
<gene>
    <name evidence="7" type="ORF">BCR38DRAFT_381909</name>
</gene>
<reference evidence="7 8" key="1">
    <citation type="submission" date="2016-07" db="EMBL/GenBank/DDBJ databases">
        <title>Pervasive Adenine N6-methylation of Active Genes in Fungi.</title>
        <authorList>
            <consortium name="DOE Joint Genome Institute"/>
            <person name="Mondo S.J."/>
            <person name="Dannebaum R.O."/>
            <person name="Kuo R.C."/>
            <person name="Labutti K."/>
            <person name="Haridas S."/>
            <person name="Kuo A."/>
            <person name="Salamov A."/>
            <person name="Ahrendt S.R."/>
            <person name="Lipzen A."/>
            <person name="Sullivan W."/>
            <person name="Andreopoulos W.B."/>
            <person name="Clum A."/>
            <person name="Lindquist E."/>
            <person name="Daum C."/>
            <person name="Ramamoorthy G.K."/>
            <person name="Gryganskyi A."/>
            <person name="Culley D."/>
            <person name="Magnuson J.K."/>
            <person name="James T.Y."/>
            <person name="O'Malley M.A."/>
            <person name="Stajich J.E."/>
            <person name="Spatafora J.W."/>
            <person name="Visel A."/>
            <person name="Grigoriev I.V."/>
        </authorList>
    </citation>
    <scope>NUCLEOTIDE SEQUENCE [LARGE SCALE GENOMIC DNA]</scope>
    <source>
        <strain evidence="7 8">CBS 129021</strain>
    </source>
</reference>
<dbReference type="SUPFAM" id="SSF51905">
    <property type="entry name" value="FAD/NAD(P)-binding domain"/>
    <property type="match status" value="1"/>
</dbReference>
<evidence type="ECO:0000259" key="6">
    <source>
        <dbReference type="Pfam" id="PF05199"/>
    </source>
</evidence>
<dbReference type="EMBL" id="MCFJ01000001">
    <property type="protein sequence ID" value="ORY71375.1"/>
    <property type="molecule type" value="Genomic_DNA"/>
</dbReference>
<evidence type="ECO:0000313" key="8">
    <source>
        <dbReference type="Proteomes" id="UP000193689"/>
    </source>
</evidence>
<evidence type="ECO:0000256" key="2">
    <source>
        <dbReference type="ARBA" id="ARBA00010790"/>
    </source>
</evidence>
<dbReference type="GeneID" id="63773631"/>
<dbReference type="PANTHER" id="PTHR11552:SF201">
    <property type="entry name" value="GLUCOSE-METHANOL-CHOLINE OXIDOREDUCTASE N-TERMINAL DOMAIN-CONTAINING PROTEIN"/>
    <property type="match status" value="1"/>
</dbReference>
<evidence type="ECO:0000313" key="7">
    <source>
        <dbReference type="EMBL" id="ORY71375.1"/>
    </source>
</evidence>
<evidence type="ECO:0000256" key="4">
    <source>
        <dbReference type="ARBA" id="ARBA00022827"/>
    </source>
</evidence>
<name>A0A1Y2EKK1_9PEZI</name>
<comment type="cofactor">
    <cofactor evidence="1">
        <name>FAD</name>
        <dbReference type="ChEBI" id="CHEBI:57692"/>
    </cofactor>
</comment>
<dbReference type="Proteomes" id="UP000193689">
    <property type="component" value="Unassembled WGS sequence"/>
</dbReference>
<evidence type="ECO:0000256" key="5">
    <source>
        <dbReference type="ARBA" id="ARBA00023002"/>
    </source>
</evidence>
<dbReference type="GO" id="GO:0050660">
    <property type="term" value="F:flavin adenine dinucleotide binding"/>
    <property type="evidence" value="ECO:0007669"/>
    <property type="project" value="InterPro"/>
</dbReference>
<dbReference type="AlphaFoldDB" id="A0A1Y2EKK1"/>
<dbReference type="SUPFAM" id="SSF54373">
    <property type="entry name" value="FAD-linked reductases, C-terminal domain"/>
    <property type="match status" value="1"/>
</dbReference>
<proteinExistence type="inferred from homology"/>
<dbReference type="OrthoDB" id="4773574at2759"/>
<dbReference type="RefSeq" id="XP_040720967.1">
    <property type="nucleotide sequence ID" value="XM_040857419.1"/>
</dbReference>
<sequence>MSPEYANDTTKLFSSSSDGYFFTLLGALEHPFPRGSVHIPSNNASVHPVIDPQYISHPLDRKLLGIIALHLQKIAQTTPLSELVEQPGYHKLVEVNVEEWIKKSIQSEYHPAGACAMLPKEKGGVIDAKLKVNGTRNLRVVDPSIFPLLPRANIQTLVYAVAERAANWIKSECGDD</sequence>
<dbReference type="STRING" id="1141098.A0A1Y2EKK1"/>
<dbReference type="PANTHER" id="PTHR11552">
    <property type="entry name" value="GLUCOSE-METHANOL-CHOLINE GMC OXIDOREDUCTASE"/>
    <property type="match status" value="1"/>
</dbReference>
<protein>
    <submittedName>
        <fullName evidence="7">Alcohol/choline dehydrogenase-like protein</fullName>
    </submittedName>
</protein>
<dbReference type="InParanoid" id="A0A1Y2EKK1"/>
<accession>A0A1Y2EKK1</accession>
<keyword evidence="5" id="KW-0560">Oxidoreductase</keyword>
<keyword evidence="4" id="KW-0274">FAD</keyword>
<evidence type="ECO:0000256" key="3">
    <source>
        <dbReference type="ARBA" id="ARBA00022630"/>
    </source>
</evidence>
<comment type="similarity">
    <text evidence="2">Belongs to the GMC oxidoreductase family.</text>
</comment>